<name>X1J4Q8_9ZZZZ</name>
<reference evidence="1" key="1">
    <citation type="journal article" date="2014" name="Front. Microbiol.">
        <title>High frequency of phylogenetically diverse reductive dehalogenase-homologous genes in deep subseafloor sedimentary metagenomes.</title>
        <authorList>
            <person name="Kawai M."/>
            <person name="Futagami T."/>
            <person name="Toyoda A."/>
            <person name="Takaki Y."/>
            <person name="Nishi S."/>
            <person name="Hori S."/>
            <person name="Arai W."/>
            <person name="Tsubouchi T."/>
            <person name="Morono Y."/>
            <person name="Uchiyama I."/>
            <person name="Ito T."/>
            <person name="Fujiyama A."/>
            <person name="Inagaki F."/>
            <person name="Takami H."/>
        </authorList>
    </citation>
    <scope>NUCLEOTIDE SEQUENCE</scope>
    <source>
        <strain evidence="1">Expedition CK06-06</strain>
    </source>
</reference>
<evidence type="ECO:0000313" key="1">
    <source>
        <dbReference type="EMBL" id="GAH89716.1"/>
    </source>
</evidence>
<dbReference type="AlphaFoldDB" id="X1J4Q8"/>
<accession>X1J4Q8</accession>
<protein>
    <submittedName>
        <fullName evidence="1">Uncharacterized protein</fullName>
    </submittedName>
</protein>
<gene>
    <name evidence="1" type="ORF">S03H2_58805</name>
</gene>
<proteinExistence type="predicted"/>
<dbReference type="EMBL" id="BARU01037776">
    <property type="protein sequence ID" value="GAH89716.1"/>
    <property type="molecule type" value="Genomic_DNA"/>
</dbReference>
<comment type="caution">
    <text evidence="1">The sequence shown here is derived from an EMBL/GenBank/DDBJ whole genome shotgun (WGS) entry which is preliminary data.</text>
</comment>
<sequence length="67" mass="7671">MIRNNLRLSKFYRKLIEEENISYKQALSIYEALHKEAVSLGIINSKNILEGLEVDLRIARAINGLPS</sequence>
<organism evidence="1">
    <name type="scientific">marine sediment metagenome</name>
    <dbReference type="NCBI Taxonomy" id="412755"/>
    <lineage>
        <taxon>unclassified sequences</taxon>
        <taxon>metagenomes</taxon>
        <taxon>ecological metagenomes</taxon>
    </lineage>
</organism>